<comment type="caution">
    <text evidence="1">The sequence shown here is derived from an EMBL/GenBank/DDBJ whole genome shotgun (WGS) entry which is preliminary data.</text>
</comment>
<accession>A0ACB9M097</accession>
<evidence type="ECO:0000313" key="1">
    <source>
        <dbReference type="EMBL" id="KAI4317348.1"/>
    </source>
</evidence>
<organism evidence="1 2">
    <name type="scientific">Bauhinia variegata</name>
    <name type="common">Purple orchid tree</name>
    <name type="synonym">Phanera variegata</name>
    <dbReference type="NCBI Taxonomy" id="167791"/>
    <lineage>
        <taxon>Eukaryota</taxon>
        <taxon>Viridiplantae</taxon>
        <taxon>Streptophyta</taxon>
        <taxon>Embryophyta</taxon>
        <taxon>Tracheophyta</taxon>
        <taxon>Spermatophyta</taxon>
        <taxon>Magnoliopsida</taxon>
        <taxon>eudicotyledons</taxon>
        <taxon>Gunneridae</taxon>
        <taxon>Pentapetalae</taxon>
        <taxon>rosids</taxon>
        <taxon>fabids</taxon>
        <taxon>Fabales</taxon>
        <taxon>Fabaceae</taxon>
        <taxon>Cercidoideae</taxon>
        <taxon>Cercideae</taxon>
        <taxon>Bauhiniinae</taxon>
        <taxon>Bauhinia</taxon>
    </lineage>
</organism>
<keyword evidence="2" id="KW-1185">Reference proteome</keyword>
<protein>
    <submittedName>
        <fullName evidence="1">Uncharacterized protein</fullName>
    </submittedName>
</protein>
<dbReference type="Proteomes" id="UP000828941">
    <property type="component" value="Chromosome 10"/>
</dbReference>
<sequence length="205" mass="22791">MNSWGSNGGQEAHMRGFMPREINFGLVPELHFALGTRPDNENLQLEAVDDGRLDDVVIISPRKFEEAKNKGGRRYAHRRHGTTHSAETCSFPVSNNNGGTPDRPIVIVDCELSLKVGDSRKKQKTDDSDVPPPAVPPSYHPPKAPKFSCGICMCELTDATSTKCGHIFCKECLVAAIAFQHKCPSCRRKLRKNDMFRVYLPEAIL</sequence>
<reference evidence="1 2" key="1">
    <citation type="journal article" date="2022" name="DNA Res.">
        <title>Chromosomal-level genome assembly of the orchid tree Bauhinia variegata (Leguminosae; Cercidoideae) supports the allotetraploid origin hypothesis of Bauhinia.</title>
        <authorList>
            <person name="Zhong Y."/>
            <person name="Chen Y."/>
            <person name="Zheng D."/>
            <person name="Pang J."/>
            <person name="Liu Y."/>
            <person name="Luo S."/>
            <person name="Meng S."/>
            <person name="Qian L."/>
            <person name="Wei D."/>
            <person name="Dai S."/>
            <person name="Zhou R."/>
        </authorList>
    </citation>
    <scope>NUCLEOTIDE SEQUENCE [LARGE SCALE GENOMIC DNA]</scope>
    <source>
        <strain evidence="1">BV-YZ2020</strain>
    </source>
</reference>
<evidence type="ECO:0000313" key="2">
    <source>
        <dbReference type="Proteomes" id="UP000828941"/>
    </source>
</evidence>
<gene>
    <name evidence="1" type="ORF">L6164_025222</name>
</gene>
<dbReference type="EMBL" id="CM039435">
    <property type="protein sequence ID" value="KAI4317348.1"/>
    <property type="molecule type" value="Genomic_DNA"/>
</dbReference>
<proteinExistence type="predicted"/>
<name>A0ACB9M097_BAUVA</name>